<proteinExistence type="predicted"/>
<feature type="transmembrane region" description="Helical" evidence="1">
    <location>
        <begin position="425"/>
        <end position="447"/>
    </location>
</feature>
<reference evidence="2 3" key="1">
    <citation type="submission" date="2020-04" db="EMBL/GenBank/DDBJ databases">
        <title>Chryseobacterium sp. RP-3-3 sp. nov., isolated from Jeju soil.</title>
        <authorList>
            <person name="Dahal R.H."/>
        </authorList>
    </citation>
    <scope>NUCLEOTIDE SEQUENCE [LARGE SCALE GENOMIC DNA]</scope>
    <source>
        <strain evidence="2 3">RP-3-3</strain>
    </source>
</reference>
<dbReference type="AlphaFoldDB" id="A0A7Y0AQI6"/>
<dbReference type="Pfam" id="PF13584">
    <property type="entry name" value="BatD"/>
    <property type="match status" value="1"/>
</dbReference>
<keyword evidence="1" id="KW-0472">Membrane</keyword>
<dbReference type="RefSeq" id="WP_169236148.1">
    <property type="nucleotide sequence ID" value="NZ_JABBGI010000027.1"/>
</dbReference>
<evidence type="ECO:0000313" key="3">
    <source>
        <dbReference type="Proteomes" id="UP000544054"/>
    </source>
</evidence>
<name>A0A7Y0AQI6_9FLAO</name>
<sequence>MQQKLIYILFIFASVISYGQVNLYMESDKAEYNGKDVVNLTIILELNGVDLEPQTRFQLPDLSKFTIIGSGSVTNTLIDPATNTLVTQKVSRIALEPKKKGKIKIGSVLVTVNNKIYKTEPFDVNIKDIIEKRSLASNMSSEMYLNMEIEDREVYQDQPTIAVLRVYSKNMDNFRKVKDVRLPHQDNINVHPISFSKSEIDPSGAGNMASQIVAVFMVFPNESGYVDVPSVSASVSSYSNKNKIVSNKVKLNVKKLPEGSPEYFKNAVGNFTVNVYNASKDKIEVEKPINVIVKVSGEGNLPDMYLPKIMSSPDYEVFTPKITSKVAPGTTGMKGDIFAHYVVIPKKAGPISIQTEQFAFFDPASREYVDLGQKILALNAFSHDQILESRTTVEKVNEYTNTLLETVNTPVLKTTTFKVKEKSKFHWNILLTNIAILVGLFIVYLLFKTWQKKRTLVRETTSPKPLGSVAETEKEIRETLKTDINDYFSYLENLKDNGDYEKFFDTVEDMDLDVRKHYFQSPSEDFRTFLESYKGPAVAEEYRNLSQRIQMEKYSPLKSPEGMEELLKAVVNLYSRISK</sequence>
<keyword evidence="1" id="KW-0812">Transmembrane</keyword>
<comment type="caution">
    <text evidence="2">The sequence shown here is derived from an EMBL/GenBank/DDBJ whole genome shotgun (WGS) entry which is preliminary data.</text>
</comment>
<evidence type="ECO:0000313" key="2">
    <source>
        <dbReference type="EMBL" id="NML71658.1"/>
    </source>
</evidence>
<evidence type="ECO:0000256" key="1">
    <source>
        <dbReference type="SAM" id="Phobius"/>
    </source>
</evidence>
<gene>
    <name evidence="2" type="ORF">HHL23_17910</name>
</gene>
<dbReference type="PANTHER" id="PTHR40940">
    <property type="entry name" value="PROTEIN BATD-RELATED"/>
    <property type="match status" value="1"/>
</dbReference>
<dbReference type="Proteomes" id="UP000544054">
    <property type="component" value="Unassembled WGS sequence"/>
</dbReference>
<accession>A0A7Y0AQI6</accession>
<keyword evidence="1" id="KW-1133">Transmembrane helix</keyword>
<organism evidence="2 3">
    <name type="scientific">Chryseobacterium antibioticum</name>
    <dbReference type="NCBI Taxonomy" id="2728847"/>
    <lineage>
        <taxon>Bacteria</taxon>
        <taxon>Pseudomonadati</taxon>
        <taxon>Bacteroidota</taxon>
        <taxon>Flavobacteriia</taxon>
        <taxon>Flavobacteriales</taxon>
        <taxon>Weeksellaceae</taxon>
        <taxon>Chryseobacterium group</taxon>
        <taxon>Chryseobacterium</taxon>
    </lineage>
</organism>
<protein>
    <submittedName>
        <fullName evidence="2">Protein BatD</fullName>
    </submittedName>
</protein>
<dbReference type="PANTHER" id="PTHR40940:SF2">
    <property type="entry name" value="BATD"/>
    <property type="match status" value="1"/>
</dbReference>
<dbReference type="EMBL" id="JABBGI010000027">
    <property type="protein sequence ID" value="NML71658.1"/>
    <property type="molecule type" value="Genomic_DNA"/>
</dbReference>
<dbReference type="InterPro" id="IPR025738">
    <property type="entry name" value="BatD"/>
</dbReference>
<keyword evidence="3" id="KW-1185">Reference proteome</keyword>